<accession>A0ABS2PTD3</accession>
<evidence type="ECO:0000313" key="3">
    <source>
        <dbReference type="EMBL" id="MBM7643178.1"/>
    </source>
</evidence>
<dbReference type="InterPro" id="IPR036388">
    <property type="entry name" value="WH-like_DNA-bd_sf"/>
</dbReference>
<dbReference type="Gene3D" id="3.30.1340.20">
    <property type="entry name" value="3H domain"/>
    <property type="match status" value="1"/>
</dbReference>
<proteinExistence type="predicted"/>
<dbReference type="InterPro" id="IPR036390">
    <property type="entry name" value="WH_DNA-bd_sf"/>
</dbReference>
<dbReference type="Proteomes" id="UP000697472">
    <property type="component" value="Unassembled WGS sequence"/>
</dbReference>
<dbReference type="SUPFAM" id="SSF46785">
    <property type="entry name" value="Winged helix' DNA-binding domain"/>
    <property type="match status" value="1"/>
</dbReference>
<organism evidence="3 4">
    <name type="scientific">Streptococcus loxodontisalivarius</name>
    <dbReference type="NCBI Taxonomy" id="1349415"/>
    <lineage>
        <taxon>Bacteria</taxon>
        <taxon>Bacillati</taxon>
        <taxon>Bacillota</taxon>
        <taxon>Bacilli</taxon>
        <taxon>Lactobacillales</taxon>
        <taxon>Streptococcaceae</taxon>
        <taxon>Streptococcus</taxon>
    </lineage>
</organism>
<dbReference type="PIRSF" id="PIRSF037847">
    <property type="entry name" value="NiaR"/>
    <property type="match status" value="1"/>
</dbReference>
<evidence type="ECO:0000313" key="4">
    <source>
        <dbReference type="Proteomes" id="UP000697472"/>
    </source>
</evidence>
<dbReference type="PANTHER" id="PTHR40068">
    <property type="entry name" value="TRANSCRIPTION REPRESSOR NIAR-RELATED"/>
    <property type="match status" value="1"/>
</dbReference>
<dbReference type="Pfam" id="PF08279">
    <property type="entry name" value="HTH_11"/>
    <property type="match status" value="1"/>
</dbReference>
<dbReference type="RefSeq" id="WP_239548916.1">
    <property type="nucleotide sequence ID" value="NZ_JAFBEH010000031.1"/>
</dbReference>
<dbReference type="Pfam" id="PF02829">
    <property type="entry name" value="3H"/>
    <property type="match status" value="1"/>
</dbReference>
<protein>
    <submittedName>
        <fullName evidence="3">Transcriptional regulator of NAD metabolism</fullName>
    </submittedName>
</protein>
<dbReference type="InterPro" id="IPR035922">
    <property type="entry name" value="3H_dom_sf"/>
</dbReference>
<dbReference type="PANTHER" id="PTHR40068:SF1">
    <property type="entry name" value="TRANSCRIPTION REPRESSOR NIAR-RELATED"/>
    <property type="match status" value="1"/>
</dbReference>
<evidence type="ECO:0000259" key="2">
    <source>
        <dbReference type="Pfam" id="PF08279"/>
    </source>
</evidence>
<name>A0ABS2PTD3_9STRE</name>
<gene>
    <name evidence="3" type="ORF">JOC28_001479</name>
</gene>
<feature type="domain" description="Helix-turn-helix type 11" evidence="2">
    <location>
        <begin position="10"/>
        <end position="62"/>
    </location>
</feature>
<dbReference type="Gene3D" id="1.10.10.10">
    <property type="entry name" value="Winged helix-like DNA-binding domain superfamily/Winged helix DNA-binding domain"/>
    <property type="match status" value="1"/>
</dbReference>
<sequence length="177" mass="19555">MDKKMKADQRRQMILENLSGSNQPISASKLAELLGVSRQIIVGDVALLRANGQDILSTPRGYLFSQALPLSHYLGKIVCQHSKEETAQELAIIIEEGAVLVDVEVEHPVYGMLTAPLNIGKKSDADHFLTKMSSSQAELLSTLTQGVHLHTLSCRDQAHFEAVRSRLDSEGFLYNDR</sequence>
<dbReference type="EMBL" id="JAFBEH010000031">
    <property type="protein sequence ID" value="MBM7643178.1"/>
    <property type="molecule type" value="Genomic_DNA"/>
</dbReference>
<keyword evidence="4" id="KW-1185">Reference proteome</keyword>
<dbReference type="SUPFAM" id="SSF75500">
    <property type="entry name" value="Putative transcriptional regulator TM1602, C-terminal domain"/>
    <property type="match status" value="1"/>
</dbReference>
<comment type="caution">
    <text evidence="3">The sequence shown here is derived from an EMBL/GenBank/DDBJ whole genome shotgun (WGS) entry which is preliminary data.</text>
</comment>
<feature type="domain" description="3H" evidence="1">
    <location>
        <begin position="77"/>
        <end position="173"/>
    </location>
</feature>
<evidence type="ECO:0000259" key="1">
    <source>
        <dbReference type="Pfam" id="PF02829"/>
    </source>
</evidence>
<reference evidence="3 4" key="1">
    <citation type="submission" date="2021-01" db="EMBL/GenBank/DDBJ databases">
        <title>Genomic Encyclopedia of Type Strains, Phase IV (KMG-IV): sequencing the most valuable type-strain genomes for metagenomic binning, comparative biology and taxonomic classification.</title>
        <authorList>
            <person name="Goeker M."/>
        </authorList>
    </citation>
    <scope>NUCLEOTIDE SEQUENCE [LARGE SCALE GENOMIC DNA]</scope>
    <source>
        <strain evidence="3 4">DSM 27382</strain>
    </source>
</reference>
<dbReference type="InterPro" id="IPR013196">
    <property type="entry name" value="HTH_11"/>
</dbReference>
<dbReference type="InterPro" id="IPR026043">
    <property type="entry name" value="NadR"/>
</dbReference>
<dbReference type="InterPro" id="IPR004173">
    <property type="entry name" value="3H_domain"/>
</dbReference>